<protein>
    <submittedName>
        <fullName evidence="2">Cupin domain-containing protein</fullName>
    </submittedName>
</protein>
<dbReference type="AlphaFoldDB" id="A0A3A5LZN8"/>
<gene>
    <name evidence="2" type="ORF">D6T63_17110</name>
</gene>
<dbReference type="RefSeq" id="WP_120150324.1">
    <property type="nucleotide sequence ID" value="NZ_QZVT01000013.1"/>
</dbReference>
<sequence length="137" mass="14890">MKYTPNGGQSAVGPEAWFSGTVHIDGVRNPDEQSAVGCAHVRFSPGARTAWHTHPKGQTLYVTDGIGYVARRGGAVQEIRPGDVAYIEPYEEHWHGATTDRFMAHMAIQEADGQGQVVTWGEHVTDQDYGRPAATSN</sequence>
<dbReference type="PANTHER" id="PTHR43698">
    <property type="entry name" value="RIBD C-TERMINAL DOMAIN CONTAINING PROTEIN"/>
    <property type="match status" value="1"/>
</dbReference>
<reference evidence="2 3" key="1">
    <citation type="submission" date="2018-09" db="EMBL/GenBank/DDBJ databases">
        <title>Novel species of Arthrobacter.</title>
        <authorList>
            <person name="Liu Q."/>
            <person name="Xin Y.-H."/>
        </authorList>
    </citation>
    <scope>NUCLEOTIDE SEQUENCE [LARGE SCALE GENOMIC DNA]</scope>
    <source>
        <strain evidence="2 3">Hz2</strain>
    </source>
</reference>
<evidence type="ECO:0000313" key="2">
    <source>
        <dbReference type="EMBL" id="RJT75981.1"/>
    </source>
</evidence>
<dbReference type="InterPro" id="IPR047263">
    <property type="entry name" value="HNL-like_cupin"/>
</dbReference>
<dbReference type="OrthoDB" id="9802489at2"/>
<evidence type="ECO:0000313" key="3">
    <source>
        <dbReference type="Proteomes" id="UP000272560"/>
    </source>
</evidence>
<dbReference type="SUPFAM" id="SSF51182">
    <property type="entry name" value="RmlC-like cupins"/>
    <property type="match status" value="1"/>
</dbReference>
<proteinExistence type="predicted"/>
<dbReference type="CDD" id="cd02233">
    <property type="entry name" value="cupin_HNL-like"/>
    <property type="match status" value="1"/>
</dbReference>
<dbReference type="Pfam" id="PF07883">
    <property type="entry name" value="Cupin_2"/>
    <property type="match status" value="1"/>
</dbReference>
<accession>A0A3A5LZN8</accession>
<evidence type="ECO:0000259" key="1">
    <source>
        <dbReference type="Pfam" id="PF07883"/>
    </source>
</evidence>
<dbReference type="InterPro" id="IPR013096">
    <property type="entry name" value="Cupin_2"/>
</dbReference>
<dbReference type="Proteomes" id="UP000272560">
    <property type="component" value="Unassembled WGS sequence"/>
</dbReference>
<feature type="domain" description="Cupin type-2" evidence="1">
    <location>
        <begin position="40"/>
        <end position="101"/>
    </location>
</feature>
<keyword evidence="3" id="KW-1185">Reference proteome</keyword>
<organism evidence="2 3">
    <name type="scientific">Arthrobacter cheniae</name>
    <dbReference type="NCBI Taxonomy" id="1258888"/>
    <lineage>
        <taxon>Bacteria</taxon>
        <taxon>Bacillati</taxon>
        <taxon>Actinomycetota</taxon>
        <taxon>Actinomycetes</taxon>
        <taxon>Micrococcales</taxon>
        <taxon>Micrococcaceae</taxon>
        <taxon>Arthrobacter</taxon>
    </lineage>
</organism>
<dbReference type="Gene3D" id="2.60.120.10">
    <property type="entry name" value="Jelly Rolls"/>
    <property type="match status" value="1"/>
</dbReference>
<dbReference type="InterPro" id="IPR014710">
    <property type="entry name" value="RmlC-like_jellyroll"/>
</dbReference>
<dbReference type="EMBL" id="QZVT01000013">
    <property type="protein sequence ID" value="RJT75981.1"/>
    <property type="molecule type" value="Genomic_DNA"/>
</dbReference>
<dbReference type="PANTHER" id="PTHR43698:SF1">
    <property type="entry name" value="BLL4564 PROTEIN"/>
    <property type="match status" value="1"/>
</dbReference>
<dbReference type="InterPro" id="IPR011051">
    <property type="entry name" value="RmlC_Cupin_sf"/>
</dbReference>
<name>A0A3A5LZN8_9MICC</name>
<comment type="caution">
    <text evidence="2">The sequence shown here is derived from an EMBL/GenBank/DDBJ whole genome shotgun (WGS) entry which is preliminary data.</text>
</comment>